<evidence type="ECO:0000313" key="6">
    <source>
        <dbReference type="Proteomes" id="UP001487740"/>
    </source>
</evidence>
<accession>A0AAW0UQK4</accession>
<dbReference type="InterPro" id="IPR007110">
    <property type="entry name" value="Ig-like_dom"/>
</dbReference>
<name>A0AAW0UQK4_SCYPA</name>
<organism evidence="5 6">
    <name type="scientific">Scylla paramamosain</name>
    <name type="common">Mud crab</name>
    <dbReference type="NCBI Taxonomy" id="85552"/>
    <lineage>
        <taxon>Eukaryota</taxon>
        <taxon>Metazoa</taxon>
        <taxon>Ecdysozoa</taxon>
        <taxon>Arthropoda</taxon>
        <taxon>Crustacea</taxon>
        <taxon>Multicrustacea</taxon>
        <taxon>Malacostraca</taxon>
        <taxon>Eumalacostraca</taxon>
        <taxon>Eucarida</taxon>
        <taxon>Decapoda</taxon>
        <taxon>Pleocyemata</taxon>
        <taxon>Brachyura</taxon>
        <taxon>Eubrachyura</taxon>
        <taxon>Portunoidea</taxon>
        <taxon>Portunidae</taxon>
        <taxon>Portuninae</taxon>
        <taxon>Scylla</taxon>
    </lineage>
</organism>
<evidence type="ECO:0000256" key="1">
    <source>
        <dbReference type="SAM" id="MobiDB-lite"/>
    </source>
</evidence>
<evidence type="ECO:0000313" key="5">
    <source>
        <dbReference type="EMBL" id="KAK8401286.1"/>
    </source>
</evidence>
<dbReference type="SUPFAM" id="SSF48726">
    <property type="entry name" value="Immunoglobulin"/>
    <property type="match status" value="1"/>
</dbReference>
<evidence type="ECO:0000256" key="3">
    <source>
        <dbReference type="SAM" id="SignalP"/>
    </source>
</evidence>
<evidence type="ECO:0000256" key="2">
    <source>
        <dbReference type="SAM" id="Phobius"/>
    </source>
</evidence>
<evidence type="ECO:0000259" key="4">
    <source>
        <dbReference type="PROSITE" id="PS50835"/>
    </source>
</evidence>
<sequence length="393" mass="42911">MLRHHHHFMLLLLPLLGCVTARRWVVVHLADGGTSRPILVDPLGHEHPDQAMPEALALNAPPPGTQEEDAGSAGNHLDAHEGGGQNDNKVDDNNHAWEGETGMSQDSDEEIINDAIQLNLTSTSDTLTTTSISTSTTTLTSTTSTSTSTTTSTSTKIAITTANQPENTQTTTNTQQPLQPCHLSCLEALNSTHLTSNNTLTLSAGSSLTLECHMPLVPELILEDMLWLFHPGGTPEGQCSLTPNKYLNSCAGFPSISETDDRNETFLRQTLTFSDLETNHTGDYMCQVQVTCCPGQQQHLMSQQHKVKVSVKIWWADYTTELAVTGVVAAVLLLSLLGVSAYGWRQRSNNYYPTVEVEAPAIHHLPFIDDQDTDSFDSNISNERHETEAMLTQ</sequence>
<reference evidence="5 6" key="1">
    <citation type="submission" date="2023-03" db="EMBL/GenBank/DDBJ databases">
        <title>High-quality genome of Scylla paramamosain provides insights in environmental adaptation.</title>
        <authorList>
            <person name="Zhang L."/>
        </authorList>
    </citation>
    <scope>NUCLEOTIDE SEQUENCE [LARGE SCALE GENOMIC DNA]</scope>
    <source>
        <strain evidence="5">LZ_2023a</strain>
        <tissue evidence="5">Muscle</tissue>
    </source>
</reference>
<dbReference type="SMART" id="SM00409">
    <property type="entry name" value="IG"/>
    <property type="match status" value="1"/>
</dbReference>
<dbReference type="EMBL" id="JARAKH010000009">
    <property type="protein sequence ID" value="KAK8401286.1"/>
    <property type="molecule type" value="Genomic_DNA"/>
</dbReference>
<feature type="chain" id="PRO_5044717159" description="Ig-like domain-containing protein" evidence="3">
    <location>
        <begin position="22"/>
        <end position="393"/>
    </location>
</feature>
<dbReference type="AlphaFoldDB" id="A0AAW0UQK4"/>
<feature type="domain" description="Ig-like" evidence="4">
    <location>
        <begin position="165"/>
        <end position="289"/>
    </location>
</feature>
<dbReference type="Gene3D" id="2.60.40.10">
    <property type="entry name" value="Immunoglobulins"/>
    <property type="match status" value="1"/>
</dbReference>
<dbReference type="InterPro" id="IPR013783">
    <property type="entry name" value="Ig-like_fold"/>
</dbReference>
<feature type="signal peptide" evidence="3">
    <location>
        <begin position="1"/>
        <end position="21"/>
    </location>
</feature>
<keyword evidence="2" id="KW-1133">Transmembrane helix</keyword>
<dbReference type="EMBL" id="JARAKH010000009">
    <property type="protein sequence ID" value="KAK8401287.1"/>
    <property type="molecule type" value="Genomic_DNA"/>
</dbReference>
<comment type="caution">
    <text evidence="5">The sequence shown here is derived from an EMBL/GenBank/DDBJ whole genome shotgun (WGS) entry which is preliminary data.</text>
</comment>
<proteinExistence type="predicted"/>
<dbReference type="PROSITE" id="PS50835">
    <property type="entry name" value="IG_LIKE"/>
    <property type="match status" value="1"/>
</dbReference>
<feature type="compositionally biased region" description="Basic and acidic residues" evidence="1">
    <location>
        <begin position="88"/>
        <end position="98"/>
    </location>
</feature>
<feature type="region of interest" description="Disordered" evidence="1">
    <location>
        <begin position="128"/>
        <end position="150"/>
    </location>
</feature>
<keyword evidence="2" id="KW-0472">Membrane</keyword>
<keyword evidence="3" id="KW-0732">Signal</keyword>
<keyword evidence="6" id="KW-1185">Reference proteome</keyword>
<gene>
    <name evidence="5" type="ORF">O3P69_002801</name>
</gene>
<dbReference type="InterPro" id="IPR003599">
    <property type="entry name" value="Ig_sub"/>
</dbReference>
<protein>
    <recommendedName>
        <fullName evidence="4">Ig-like domain-containing protein</fullName>
    </recommendedName>
</protein>
<dbReference type="Proteomes" id="UP001487740">
    <property type="component" value="Unassembled WGS sequence"/>
</dbReference>
<feature type="region of interest" description="Disordered" evidence="1">
    <location>
        <begin position="55"/>
        <end position="106"/>
    </location>
</feature>
<dbReference type="InterPro" id="IPR036179">
    <property type="entry name" value="Ig-like_dom_sf"/>
</dbReference>
<keyword evidence="2" id="KW-0812">Transmembrane</keyword>
<feature type="transmembrane region" description="Helical" evidence="2">
    <location>
        <begin position="322"/>
        <end position="344"/>
    </location>
</feature>